<dbReference type="InterPro" id="IPR001486">
    <property type="entry name" value="Hemoglobin_trunc"/>
</dbReference>
<dbReference type="CDD" id="cd00454">
    <property type="entry name" value="TrHb1_N"/>
    <property type="match status" value="1"/>
</dbReference>
<proteinExistence type="predicted"/>
<sequence length="168" mass="19166">MNEHQVTIEQKPSLYERLGGYDAIYAFAGEILKVCMQHPDIGHIWAHMSESTFQKEHINFVDFLCKHWGGNTVYRGRDMVTAHKGMGLTEVHWKAVFECIDQCCDNYDVAPDIREEVTAFLAKFKPAVIGSPSYRDVVLAHPEMDVTKGMKSVGVHWPQVRKAVEDEK</sequence>
<accession>A0A1E7REP5</accession>
<keyword evidence="4 5" id="KW-0408">Iron</keyword>
<keyword evidence="1" id="KW-0813">Transport</keyword>
<reference evidence="6 7" key="1">
    <citation type="submission" date="2016-09" db="EMBL/GenBank/DDBJ databases">
        <authorList>
            <person name="Capua I."/>
            <person name="De Benedictis P."/>
            <person name="Joannis T."/>
            <person name="Lombin L.H."/>
            <person name="Cattoli G."/>
        </authorList>
    </citation>
    <scope>NUCLEOTIDE SEQUENCE [LARGE SCALE GENOMIC DNA]</scope>
    <source>
        <strain evidence="6 7">ANC 4671</strain>
    </source>
</reference>
<dbReference type="Gene3D" id="1.10.490.10">
    <property type="entry name" value="Globins"/>
    <property type="match status" value="1"/>
</dbReference>
<organism evidence="6 7">
    <name type="scientific">Acinetobacter qingfengensis</name>
    <dbReference type="NCBI Taxonomy" id="1262585"/>
    <lineage>
        <taxon>Bacteria</taxon>
        <taxon>Pseudomonadati</taxon>
        <taxon>Pseudomonadota</taxon>
        <taxon>Gammaproteobacteria</taxon>
        <taxon>Moraxellales</taxon>
        <taxon>Moraxellaceae</taxon>
        <taxon>Acinetobacter</taxon>
    </lineage>
</organism>
<dbReference type="EMBL" id="MKKK01000003">
    <property type="protein sequence ID" value="OEY97834.1"/>
    <property type="molecule type" value="Genomic_DNA"/>
</dbReference>
<keyword evidence="2 5" id="KW-0349">Heme</keyword>
<evidence type="ECO:0000256" key="1">
    <source>
        <dbReference type="ARBA" id="ARBA00022448"/>
    </source>
</evidence>
<evidence type="ECO:0000313" key="7">
    <source>
        <dbReference type="Proteomes" id="UP000185895"/>
    </source>
</evidence>
<dbReference type="SUPFAM" id="SSF46458">
    <property type="entry name" value="Globin-like"/>
    <property type="match status" value="1"/>
</dbReference>
<dbReference type="InterPro" id="IPR012292">
    <property type="entry name" value="Globin/Proto"/>
</dbReference>
<dbReference type="GO" id="GO:0020037">
    <property type="term" value="F:heme binding"/>
    <property type="evidence" value="ECO:0007669"/>
    <property type="project" value="InterPro"/>
</dbReference>
<dbReference type="GO" id="GO:0019825">
    <property type="term" value="F:oxygen binding"/>
    <property type="evidence" value="ECO:0007669"/>
    <property type="project" value="InterPro"/>
</dbReference>
<dbReference type="InterPro" id="IPR009050">
    <property type="entry name" value="Globin-like_sf"/>
</dbReference>
<evidence type="ECO:0000256" key="2">
    <source>
        <dbReference type="ARBA" id="ARBA00022617"/>
    </source>
</evidence>
<dbReference type="Pfam" id="PF01152">
    <property type="entry name" value="Bac_globin"/>
    <property type="match status" value="1"/>
</dbReference>
<protein>
    <submittedName>
        <fullName evidence="6">Globin</fullName>
    </submittedName>
</protein>
<keyword evidence="7" id="KW-1185">Reference proteome</keyword>
<gene>
    <name evidence="6" type="ORF">BJI46_08015</name>
</gene>
<dbReference type="RefSeq" id="WP_070068753.1">
    <property type="nucleotide sequence ID" value="NZ_MKKK01000003.1"/>
</dbReference>
<dbReference type="STRING" id="1262585.BJI46_08015"/>
<dbReference type="GO" id="GO:0046872">
    <property type="term" value="F:metal ion binding"/>
    <property type="evidence" value="ECO:0007669"/>
    <property type="project" value="UniProtKB-KW"/>
</dbReference>
<comment type="caution">
    <text evidence="6">The sequence shown here is derived from an EMBL/GenBank/DDBJ whole genome shotgun (WGS) entry which is preliminary data.</text>
</comment>
<evidence type="ECO:0000313" key="6">
    <source>
        <dbReference type="EMBL" id="OEY97834.1"/>
    </source>
</evidence>
<evidence type="ECO:0000256" key="5">
    <source>
        <dbReference type="PIRSR" id="PIRSR601486-1"/>
    </source>
</evidence>
<evidence type="ECO:0000256" key="4">
    <source>
        <dbReference type="ARBA" id="ARBA00023004"/>
    </source>
</evidence>
<dbReference type="OrthoDB" id="9795814at2"/>
<evidence type="ECO:0000256" key="3">
    <source>
        <dbReference type="ARBA" id="ARBA00022723"/>
    </source>
</evidence>
<dbReference type="Proteomes" id="UP000185895">
    <property type="component" value="Unassembled WGS sequence"/>
</dbReference>
<feature type="binding site" description="distal binding residue" evidence="5">
    <location>
        <position position="83"/>
    </location>
    <ligand>
        <name>heme</name>
        <dbReference type="ChEBI" id="CHEBI:30413"/>
    </ligand>
    <ligandPart>
        <name>Fe</name>
        <dbReference type="ChEBI" id="CHEBI:18248"/>
    </ligandPart>
</feature>
<keyword evidence="3 5" id="KW-0479">Metal-binding</keyword>
<name>A0A1E7REP5_9GAMM</name>
<dbReference type="AlphaFoldDB" id="A0A1E7REP5"/>